<proteinExistence type="predicted"/>
<reference evidence="1" key="2">
    <citation type="submission" date="2025-09" db="UniProtKB">
        <authorList>
            <consortium name="EnsemblPlants"/>
        </authorList>
    </citation>
    <scope>IDENTIFICATION</scope>
</reference>
<name>A0ACD5Z0Z9_AVESA</name>
<organism evidence="1 2">
    <name type="scientific">Avena sativa</name>
    <name type="common">Oat</name>
    <dbReference type="NCBI Taxonomy" id="4498"/>
    <lineage>
        <taxon>Eukaryota</taxon>
        <taxon>Viridiplantae</taxon>
        <taxon>Streptophyta</taxon>
        <taxon>Embryophyta</taxon>
        <taxon>Tracheophyta</taxon>
        <taxon>Spermatophyta</taxon>
        <taxon>Magnoliopsida</taxon>
        <taxon>Liliopsida</taxon>
        <taxon>Poales</taxon>
        <taxon>Poaceae</taxon>
        <taxon>BOP clade</taxon>
        <taxon>Pooideae</taxon>
        <taxon>Poodae</taxon>
        <taxon>Poeae</taxon>
        <taxon>Poeae Chloroplast Group 1 (Aveneae type)</taxon>
        <taxon>Aveninae</taxon>
        <taxon>Avena</taxon>
    </lineage>
</organism>
<dbReference type="Proteomes" id="UP001732700">
    <property type="component" value="Chromosome 6C"/>
</dbReference>
<protein>
    <submittedName>
        <fullName evidence="1">Uncharacterized protein</fullName>
    </submittedName>
</protein>
<reference evidence="1" key="1">
    <citation type="submission" date="2021-05" db="EMBL/GenBank/DDBJ databases">
        <authorList>
            <person name="Scholz U."/>
            <person name="Mascher M."/>
            <person name="Fiebig A."/>
        </authorList>
    </citation>
    <scope>NUCLEOTIDE SEQUENCE [LARGE SCALE GENOMIC DNA]</scope>
</reference>
<dbReference type="EnsemblPlants" id="AVESA.00010b.r2.6CG1077020.1">
    <property type="protein sequence ID" value="AVESA.00010b.r2.6CG1077020.1.CDS"/>
    <property type="gene ID" value="AVESA.00010b.r2.6CG1077020"/>
</dbReference>
<evidence type="ECO:0000313" key="2">
    <source>
        <dbReference type="Proteomes" id="UP001732700"/>
    </source>
</evidence>
<accession>A0ACD5Z0Z9</accession>
<evidence type="ECO:0000313" key="1">
    <source>
        <dbReference type="EnsemblPlants" id="AVESA.00010b.r2.6CG1077020.1.CDS"/>
    </source>
</evidence>
<sequence>MGSSYVVDSLNFYYPNFVEQLNIFCSTYCTMESLKLKRFHGILKVSGIVLCAAGVTVLALYQGPKPKSFVHHPSRADTHPSGNWTLGILLQSLAAVTFALWTVFQGPLLVEYPSMLLNTAVQVVFATVQSVFIALVMERDLSRWKLSLDVGLCGNHLLCRYMRTPQQPQRIIVSLEEL</sequence>
<keyword evidence="2" id="KW-1185">Reference proteome</keyword>